<dbReference type="GO" id="GO:0006351">
    <property type="term" value="P:DNA-templated transcription"/>
    <property type="evidence" value="ECO:0007669"/>
    <property type="project" value="InterPro"/>
</dbReference>
<dbReference type="OrthoDB" id="683795at2759"/>
<dbReference type="GO" id="GO:0043565">
    <property type="term" value="F:sequence-specific DNA binding"/>
    <property type="evidence" value="ECO:0007669"/>
    <property type="project" value="InterPro"/>
</dbReference>
<keyword evidence="3" id="KW-1185">Reference proteome</keyword>
<protein>
    <recommendedName>
        <fullName evidence="1">DOG1 domain-containing protein</fullName>
    </recommendedName>
</protein>
<reference evidence="2" key="1">
    <citation type="submission" date="2019-11" db="EMBL/GenBank/DDBJ databases">
        <authorList>
            <person name="Liu Y."/>
            <person name="Hou J."/>
            <person name="Li T.-Q."/>
            <person name="Guan C.-H."/>
            <person name="Wu X."/>
            <person name="Wu H.-Z."/>
            <person name="Ling F."/>
            <person name="Zhang R."/>
            <person name="Shi X.-G."/>
            <person name="Ren J.-P."/>
            <person name="Chen E.-F."/>
            <person name="Sun J.-M."/>
        </authorList>
    </citation>
    <scope>NUCLEOTIDE SEQUENCE</scope>
    <source>
        <strain evidence="2">Adult_tree_wgs_1</strain>
        <tissue evidence="2">Leaves</tissue>
    </source>
</reference>
<evidence type="ECO:0000313" key="2">
    <source>
        <dbReference type="EMBL" id="KAF7138140.1"/>
    </source>
</evidence>
<accession>A0A834LJ16</accession>
<dbReference type="Pfam" id="PF14144">
    <property type="entry name" value="DOG1"/>
    <property type="match status" value="1"/>
</dbReference>
<evidence type="ECO:0000259" key="1">
    <source>
        <dbReference type="PROSITE" id="PS51806"/>
    </source>
</evidence>
<dbReference type="EMBL" id="WJXA01000007">
    <property type="protein sequence ID" value="KAF7138140.1"/>
    <property type="molecule type" value="Genomic_DNA"/>
</dbReference>
<comment type="caution">
    <text evidence="2">The sequence shown here is derived from an EMBL/GenBank/DDBJ whole genome shotgun (WGS) entry which is preliminary data.</text>
</comment>
<dbReference type="PANTHER" id="PTHR46354:SF9">
    <property type="entry name" value="PROTEIN INAPERTURATE POLLEN1"/>
    <property type="match status" value="1"/>
</dbReference>
<dbReference type="PANTHER" id="PTHR46354">
    <property type="entry name" value="DOG1 DOMAIN-CONTAINING PROTEIN"/>
    <property type="match status" value="1"/>
</dbReference>
<sequence>MKLQLNRLKLQITAALGGAVMKCPRVLVALFGRKKTIRPFKNFYAEWIETLRTTLLPVLRQSMSSNSPHHLLPTHVDTVHTHFQSYYAALDLAASSHNDVAQLLYPDHRNPLESPFLWLGDLHPYLFTNLLRSFLNDDNDDFDLKESGERLDLGLSGRDWNVVTAWGSPSTGLTSRVEQIECGLRLMVPAISARFRDAQKGFVERVGAEWGRSEREEGAKGWIEEALEAEMDEMTGVFLDANRLRRSVLSDIMGATSVYQAALFLEGLAQFVVGLRDHELLGQFERCKMVINS</sequence>
<evidence type="ECO:0000313" key="3">
    <source>
        <dbReference type="Proteomes" id="UP000626092"/>
    </source>
</evidence>
<organism evidence="2 3">
    <name type="scientific">Rhododendron simsii</name>
    <name type="common">Sims's rhododendron</name>
    <dbReference type="NCBI Taxonomy" id="118357"/>
    <lineage>
        <taxon>Eukaryota</taxon>
        <taxon>Viridiplantae</taxon>
        <taxon>Streptophyta</taxon>
        <taxon>Embryophyta</taxon>
        <taxon>Tracheophyta</taxon>
        <taxon>Spermatophyta</taxon>
        <taxon>Magnoliopsida</taxon>
        <taxon>eudicotyledons</taxon>
        <taxon>Gunneridae</taxon>
        <taxon>Pentapetalae</taxon>
        <taxon>asterids</taxon>
        <taxon>Ericales</taxon>
        <taxon>Ericaceae</taxon>
        <taxon>Ericoideae</taxon>
        <taxon>Rhodoreae</taxon>
        <taxon>Rhododendron</taxon>
    </lineage>
</organism>
<name>A0A834LJ16_RHOSS</name>
<feature type="domain" description="DOG1" evidence="1">
    <location>
        <begin position="37"/>
        <end position="285"/>
    </location>
</feature>
<dbReference type="Proteomes" id="UP000626092">
    <property type="component" value="Unassembled WGS sequence"/>
</dbReference>
<dbReference type="PROSITE" id="PS51806">
    <property type="entry name" value="DOG1"/>
    <property type="match status" value="1"/>
</dbReference>
<proteinExistence type="predicted"/>
<gene>
    <name evidence="2" type="ORF">RHSIM_Rhsim07G0104800</name>
</gene>
<dbReference type="InterPro" id="IPR051886">
    <property type="entry name" value="Seed_Dev/Stress_Resp_Reg"/>
</dbReference>
<dbReference type="InterPro" id="IPR025422">
    <property type="entry name" value="TGA_domain"/>
</dbReference>
<dbReference type="AlphaFoldDB" id="A0A834LJ16"/>